<evidence type="ECO:0000313" key="7">
    <source>
        <dbReference type="Proteomes" id="UP000521943"/>
    </source>
</evidence>
<dbReference type="InterPro" id="IPR004130">
    <property type="entry name" value="Gpn"/>
</dbReference>
<reference evidence="6 7" key="1">
    <citation type="submission" date="2020-07" db="EMBL/GenBank/DDBJ databases">
        <title>Comparative genomics of pyrophilous fungi reveals a link between fire events and developmental genes.</title>
        <authorList>
            <consortium name="DOE Joint Genome Institute"/>
            <person name="Steindorff A.S."/>
            <person name="Carver A."/>
            <person name="Calhoun S."/>
            <person name="Stillman K."/>
            <person name="Liu H."/>
            <person name="Lipzen A."/>
            <person name="Pangilinan J."/>
            <person name="Labutti K."/>
            <person name="Bruns T.D."/>
            <person name="Grigoriev I.V."/>
        </authorList>
    </citation>
    <scope>NUCLEOTIDE SEQUENCE [LARGE SCALE GENOMIC DNA]</scope>
    <source>
        <strain evidence="6 7">CBS 144469</strain>
    </source>
</reference>
<dbReference type="OrthoDB" id="5839at2759"/>
<dbReference type="AlphaFoldDB" id="A0A8H6HXI4"/>
<comment type="function">
    <text evidence="5">Small GTPase required for proper localization of RNA polymerase II and III (RNAPII and RNAPIII). May act at an RNAP assembly step prior to nuclear import.</text>
</comment>
<evidence type="ECO:0000256" key="2">
    <source>
        <dbReference type="ARBA" id="ARBA00022741"/>
    </source>
</evidence>
<proteinExistence type="inferred from homology"/>
<dbReference type="Gene3D" id="3.40.50.300">
    <property type="entry name" value="P-loop containing nucleotide triphosphate hydrolases"/>
    <property type="match status" value="1"/>
</dbReference>
<organism evidence="6 7">
    <name type="scientific">Ephemerocybe angulata</name>
    <dbReference type="NCBI Taxonomy" id="980116"/>
    <lineage>
        <taxon>Eukaryota</taxon>
        <taxon>Fungi</taxon>
        <taxon>Dikarya</taxon>
        <taxon>Basidiomycota</taxon>
        <taxon>Agaricomycotina</taxon>
        <taxon>Agaricomycetes</taxon>
        <taxon>Agaricomycetidae</taxon>
        <taxon>Agaricales</taxon>
        <taxon>Agaricineae</taxon>
        <taxon>Psathyrellaceae</taxon>
        <taxon>Ephemerocybe</taxon>
    </lineage>
</organism>
<keyword evidence="2 5" id="KW-0547">Nucleotide-binding</keyword>
<gene>
    <name evidence="6" type="ORF">DFP72DRAFT_1128074</name>
</gene>
<dbReference type="GO" id="GO:0003924">
    <property type="term" value="F:GTPase activity"/>
    <property type="evidence" value="ECO:0007669"/>
    <property type="project" value="TreeGrafter"/>
</dbReference>
<dbReference type="FunFam" id="3.40.50.300:FF:000338">
    <property type="entry name" value="GPN-loop GTPase 2"/>
    <property type="match status" value="1"/>
</dbReference>
<comment type="caution">
    <text evidence="6">The sequence shown here is derived from an EMBL/GenBank/DDBJ whole genome shotgun (WGS) entry which is preliminary data.</text>
</comment>
<protein>
    <recommendedName>
        <fullName evidence="5">GPN-loop GTPase 2</fullName>
    </recommendedName>
</protein>
<dbReference type="PANTHER" id="PTHR21231:SF3">
    <property type="entry name" value="GPN-LOOP GTPASE 2"/>
    <property type="match status" value="1"/>
</dbReference>
<evidence type="ECO:0000256" key="1">
    <source>
        <dbReference type="ARBA" id="ARBA00005290"/>
    </source>
</evidence>
<evidence type="ECO:0000256" key="5">
    <source>
        <dbReference type="RuleBase" id="RU365059"/>
    </source>
</evidence>
<accession>A0A8H6HXI4</accession>
<dbReference type="GO" id="GO:0005525">
    <property type="term" value="F:GTP binding"/>
    <property type="evidence" value="ECO:0007669"/>
    <property type="project" value="UniProtKB-KW"/>
</dbReference>
<evidence type="ECO:0000256" key="4">
    <source>
        <dbReference type="ARBA" id="ARBA00023134"/>
    </source>
</evidence>
<evidence type="ECO:0000313" key="6">
    <source>
        <dbReference type="EMBL" id="KAF6753638.1"/>
    </source>
</evidence>
<keyword evidence="4 5" id="KW-0342">GTP-binding</keyword>
<dbReference type="Proteomes" id="UP000521943">
    <property type="component" value="Unassembled WGS sequence"/>
</dbReference>
<dbReference type="InterPro" id="IPR030231">
    <property type="entry name" value="Gpn2"/>
</dbReference>
<dbReference type="EMBL" id="JACGCI010000038">
    <property type="protein sequence ID" value="KAF6753638.1"/>
    <property type="molecule type" value="Genomic_DNA"/>
</dbReference>
<dbReference type="SUPFAM" id="SSF52540">
    <property type="entry name" value="P-loop containing nucleoside triphosphate hydrolases"/>
    <property type="match status" value="1"/>
</dbReference>
<dbReference type="GO" id="GO:0005737">
    <property type="term" value="C:cytoplasm"/>
    <property type="evidence" value="ECO:0007669"/>
    <property type="project" value="TreeGrafter"/>
</dbReference>
<keyword evidence="7" id="KW-1185">Reference proteome</keyword>
<dbReference type="InterPro" id="IPR027417">
    <property type="entry name" value="P-loop_NTPase"/>
</dbReference>
<name>A0A8H6HXI4_9AGAR</name>
<dbReference type="Pfam" id="PF03029">
    <property type="entry name" value="ATP_bind_1"/>
    <property type="match status" value="1"/>
</dbReference>
<keyword evidence="3 5" id="KW-0378">Hydrolase</keyword>
<feature type="non-terminal residue" evidence="6">
    <location>
        <position position="1"/>
    </location>
</feature>
<comment type="similarity">
    <text evidence="1 5">Belongs to the GPN-loop GTPase family.</text>
</comment>
<evidence type="ECO:0000256" key="3">
    <source>
        <dbReference type="ARBA" id="ARBA00022801"/>
    </source>
</evidence>
<comment type="subunit">
    <text evidence="5">Binds to RNA polymerase II (RNAPII).</text>
</comment>
<dbReference type="PANTHER" id="PTHR21231">
    <property type="entry name" value="XPA-BINDING PROTEIN 1-RELATED"/>
    <property type="match status" value="1"/>
</dbReference>
<sequence length="267" mass="29565">MPFGEVVCGAPGSGKSTYCYGKYQLFTALNRPVAVVNLDPANDNIPYPCAVDISSLITLENVMETHGLGPNGGMLYCMEYLEANFDWLEERLKELGSDIYVLFDLPGQVELSTNHDSIKHIMDKLTKSGYRVRFHCRSQATLAITIQLAAVHLCDAHYITDASKYISVLLLSLRAMLHLELPHINVLSKVDLLSQYGELGGWGRTSGSSANIPEATSLEFNLDFYTEVQDLSYLENSLNASLPPKYAALNMAMISLVEDYSLVGLRR</sequence>
<dbReference type="CDD" id="cd17871">
    <property type="entry name" value="GPN2"/>
    <property type="match status" value="1"/>
</dbReference>